<reference evidence="4" key="1">
    <citation type="submission" date="2016-06" db="EMBL/GenBank/DDBJ databases">
        <title>Draft Genome sequence of the fungus Inonotus baumii.</title>
        <authorList>
            <person name="Zhu H."/>
            <person name="Lin W."/>
        </authorList>
    </citation>
    <scope>NUCLEOTIDE SEQUENCE</scope>
    <source>
        <strain evidence="4">821</strain>
    </source>
</reference>
<sequence>MDSAGTLGNVVSPPLRRPIPDCFKDEYERWSLEESGWTEYGWDVSSEEESAFERGEVPASACVDPSALTLSSSARAQQTLQSRDLQAEPSRVQAKTPATDPAALGTTFFDLDIGTLPSNTTSTCAAVSSANGLFSSTSVDVPGPPSIATQTSMSMVVDPQEYVFLPGENGWSPSLGFSPPPPSGDVSVNICLPETIPNAQSTSTPPRAMTTPMGMKGGRNTLFPYSPSVTPALSPSGSSICSSEDFDLESELASAMISHYQSRNALSAQTLFQPPFDEKKSNSPTIDAQFIVRHLSEGGSSPFLFSAQYGTTPMPMQASMLVSKAESPAPAPSIAPMLTQARELPTLCVPVFLPDTPPAKSRTKPNGKSKLAPGPSRTQRSARAAPYHCRESPPIQKNQSSRAKQPRAENSGLTQGKMFKCPECGYVQTPGPGAKRSFKRHLEIHYKTVEWRCRGVPQLDGTYCGGCDKVFSRKDALIRHVKHTDTGCVSDFEPCEGFSDFDFDLMFGDA</sequence>
<protein>
    <recommendedName>
        <fullName evidence="3">C2H2-type domain-containing protein</fullName>
    </recommendedName>
</protein>
<keyword evidence="1" id="KW-0863">Zinc-finger</keyword>
<dbReference type="OrthoDB" id="3268789at2759"/>
<dbReference type="Proteomes" id="UP000757232">
    <property type="component" value="Unassembled WGS sequence"/>
</dbReference>
<evidence type="ECO:0000256" key="2">
    <source>
        <dbReference type="SAM" id="MobiDB-lite"/>
    </source>
</evidence>
<gene>
    <name evidence="4" type="ORF">A7U60_g7716</name>
</gene>
<keyword evidence="1" id="KW-0479">Metal-binding</keyword>
<organism evidence="4 5">
    <name type="scientific">Sanghuangporus baumii</name>
    <name type="common">Phellinus baumii</name>
    <dbReference type="NCBI Taxonomy" id="108892"/>
    <lineage>
        <taxon>Eukaryota</taxon>
        <taxon>Fungi</taxon>
        <taxon>Dikarya</taxon>
        <taxon>Basidiomycota</taxon>
        <taxon>Agaricomycotina</taxon>
        <taxon>Agaricomycetes</taxon>
        <taxon>Hymenochaetales</taxon>
        <taxon>Hymenochaetaceae</taxon>
        <taxon>Sanghuangporus</taxon>
    </lineage>
</organism>
<dbReference type="InterPro" id="IPR013087">
    <property type="entry name" value="Znf_C2H2_type"/>
</dbReference>
<evidence type="ECO:0000259" key="3">
    <source>
        <dbReference type="PROSITE" id="PS50157"/>
    </source>
</evidence>
<keyword evidence="1" id="KW-0862">Zinc</keyword>
<dbReference type="EMBL" id="LNZH02000211">
    <property type="protein sequence ID" value="OCB85091.1"/>
    <property type="molecule type" value="Genomic_DNA"/>
</dbReference>
<feature type="region of interest" description="Disordered" evidence="2">
    <location>
        <begin position="355"/>
        <end position="415"/>
    </location>
</feature>
<evidence type="ECO:0000256" key="1">
    <source>
        <dbReference type="PROSITE-ProRule" id="PRU00042"/>
    </source>
</evidence>
<dbReference type="AlphaFoldDB" id="A0A9Q5HSA6"/>
<keyword evidence="5" id="KW-1185">Reference proteome</keyword>
<dbReference type="GO" id="GO:0008270">
    <property type="term" value="F:zinc ion binding"/>
    <property type="evidence" value="ECO:0007669"/>
    <property type="project" value="UniProtKB-KW"/>
</dbReference>
<comment type="caution">
    <text evidence="4">The sequence shown here is derived from an EMBL/GenBank/DDBJ whole genome shotgun (WGS) entry which is preliminary data.</text>
</comment>
<accession>A0A9Q5HSA6</accession>
<dbReference type="Gene3D" id="3.30.160.60">
    <property type="entry name" value="Classic Zinc Finger"/>
    <property type="match status" value="1"/>
</dbReference>
<feature type="domain" description="C2H2-type" evidence="3">
    <location>
        <begin position="462"/>
        <end position="487"/>
    </location>
</feature>
<dbReference type="PROSITE" id="PS50157">
    <property type="entry name" value="ZINC_FINGER_C2H2_2"/>
    <property type="match status" value="1"/>
</dbReference>
<name>A0A9Q5HSA6_SANBA</name>
<proteinExistence type="predicted"/>
<evidence type="ECO:0000313" key="5">
    <source>
        <dbReference type="Proteomes" id="UP000757232"/>
    </source>
</evidence>
<evidence type="ECO:0000313" key="4">
    <source>
        <dbReference type="EMBL" id="OCB85091.1"/>
    </source>
</evidence>